<feature type="non-terminal residue" evidence="1">
    <location>
        <position position="64"/>
    </location>
</feature>
<reference evidence="1" key="1">
    <citation type="submission" date="2018-05" db="EMBL/GenBank/DDBJ databases">
        <authorList>
            <person name="Lanie J.A."/>
            <person name="Ng W.-L."/>
            <person name="Kazmierczak K.M."/>
            <person name="Andrzejewski T.M."/>
            <person name="Davidsen T.M."/>
            <person name="Wayne K.J."/>
            <person name="Tettelin H."/>
            <person name="Glass J.I."/>
            <person name="Rusch D."/>
            <person name="Podicherti R."/>
            <person name="Tsui H.-C.T."/>
            <person name="Winkler M.E."/>
        </authorList>
    </citation>
    <scope>NUCLEOTIDE SEQUENCE</scope>
</reference>
<dbReference type="AlphaFoldDB" id="A0A382ZCN8"/>
<proteinExistence type="predicted"/>
<accession>A0A382ZCN8</accession>
<sequence length="64" mass="7715">MTSVTILVTSTLFNEYMEDEKAHPLTPREQFEKEITECREWKDDNPEIWKILFKEEIDAETFAF</sequence>
<protein>
    <submittedName>
        <fullName evidence="1">Uncharacterized protein</fullName>
    </submittedName>
</protein>
<gene>
    <name evidence="1" type="ORF">METZ01_LOCUS446096</name>
</gene>
<organism evidence="1">
    <name type="scientific">marine metagenome</name>
    <dbReference type="NCBI Taxonomy" id="408172"/>
    <lineage>
        <taxon>unclassified sequences</taxon>
        <taxon>metagenomes</taxon>
        <taxon>ecological metagenomes</taxon>
    </lineage>
</organism>
<name>A0A382ZCN8_9ZZZZ</name>
<evidence type="ECO:0000313" key="1">
    <source>
        <dbReference type="EMBL" id="SVD93242.1"/>
    </source>
</evidence>
<dbReference type="EMBL" id="UINC01182814">
    <property type="protein sequence ID" value="SVD93242.1"/>
    <property type="molecule type" value="Genomic_DNA"/>
</dbReference>